<comment type="similarity">
    <text evidence="1">Belongs to the short-chain dehydrogenases/reductases (SDR) family.</text>
</comment>
<dbReference type="AlphaFoldDB" id="A0A0C3FT04"/>
<reference evidence="5" key="2">
    <citation type="submission" date="2015-01" db="EMBL/GenBank/DDBJ databases">
        <title>Evolutionary Origins and Diversification of the Mycorrhizal Mutualists.</title>
        <authorList>
            <consortium name="DOE Joint Genome Institute"/>
            <consortium name="Mycorrhizal Genomics Consortium"/>
            <person name="Kohler A."/>
            <person name="Kuo A."/>
            <person name="Nagy L.G."/>
            <person name="Floudas D."/>
            <person name="Copeland A."/>
            <person name="Barry K.W."/>
            <person name="Cichocki N."/>
            <person name="Veneault-Fourrey C."/>
            <person name="LaButti K."/>
            <person name="Lindquist E.A."/>
            <person name="Lipzen A."/>
            <person name="Lundell T."/>
            <person name="Morin E."/>
            <person name="Murat C."/>
            <person name="Riley R."/>
            <person name="Ohm R."/>
            <person name="Sun H."/>
            <person name="Tunlid A."/>
            <person name="Henrissat B."/>
            <person name="Grigoriev I.V."/>
            <person name="Hibbett D.S."/>
            <person name="Martin F."/>
        </authorList>
    </citation>
    <scope>NUCLEOTIDE SEQUENCE [LARGE SCALE GENOMIC DNA]</scope>
    <source>
        <strain evidence="5">F 1598</strain>
    </source>
</reference>
<dbReference type="OrthoDB" id="191139at2759"/>
<dbReference type="STRING" id="765440.A0A0C3FT04"/>
<protein>
    <recommendedName>
        <fullName evidence="6">NAD(P)-binding protein</fullName>
    </recommendedName>
</protein>
<evidence type="ECO:0000313" key="4">
    <source>
        <dbReference type="EMBL" id="KIM87345.1"/>
    </source>
</evidence>
<dbReference type="InterPro" id="IPR036291">
    <property type="entry name" value="NAD(P)-bd_dom_sf"/>
</dbReference>
<proteinExistence type="inferred from homology"/>
<keyword evidence="5" id="KW-1185">Reference proteome</keyword>
<reference evidence="4 5" key="1">
    <citation type="submission" date="2014-04" db="EMBL/GenBank/DDBJ databases">
        <authorList>
            <consortium name="DOE Joint Genome Institute"/>
            <person name="Kuo A."/>
            <person name="Tarkka M."/>
            <person name="Buscot F."/>
            <person name="Kohler A."/>
            <person name="Nagy L.G."/>
            <person name="Floudas D."/>
            <person name="Copeland A."/>
            <person name="Barry K.W."/>
            <person name="Cichocki N."/>
            <person name="Veneault-Fourrey C."/>
            <person name="LaButti K."/>
            <person name="Lindquist E.A."/>
            <person name="Lipzen A."/>
            <person name="Lundell T."/>
            <person name="Morin E."/>
            <person name="Murat C."/>
            <person name="Sun H."/>
            <person name="Tunlid A."/>
            <person name="Henrissat B."/>
            <person name="Grigoriev I.V."/>
            <person name="Hibbett D.S."/>
            <person name="Martin F."/>
            <person name="Nordberg H.P."/>
            <person name="Cantor M.N."/>
            <person name="Hua S.X."/>
        </authorList>
    </citation>
    <scope>NUCLEOTIDE SEQUENCE [LARGE SCALE GENOMIC DNA]</scope>
    <source>
        <strain evidence="4 5">F 1598</strain>
    </source>
</reference>
<dbReference type="GO" id="GO:0016491">
    <property type="term" value="F:oxidoreductase activity"/>
    <property type="evidence" value="ECO:0007669"/>
    <property type="project" value="UniProtKB-KW"/>
</dbReference>
<dbReference type="EMBL" id="KN832979">
    <property type="protein sequence ID" value="KIM87345.1"/>
    <property type="molecule type" value="Genomic_DNA"/>
</dbReference>
<dbReference type="InterPro" id="IPR002347">
    <property type="entry name" value="SDR_fam"/>
</dbReference>
<dbReference type="PANTHER" id="PTHR24320:SF282">
    <property type="entry name" value="WW DOMAIN-CONTAINING OXIDOREDUCTASE"/>
    <property type="match status" value="1"/>
</dbReference>
<dbReference type="Gene3D" id="3.40.50.720">
    <property type="entry name" value="NAD(P)-binding Rossmann-like Domain"/>
    <property type="match status" value="1"/>
</dbReference>
<accession>A0A0C3FT04</accession>
<dbReference type="Pfam" id="PF00106">
    <property type="entry name" value="adh_short"/>
    <property type="match status" value="1"/>
</dbReference>
<evidence type="ECO:0000256" key="2">
    <source>
        <dbReference type="ARBA" id="ARBA00022857"/>
    </source>
</evidence>
<dbReference type="SUPFAM" id="SSF51735">
    <property type="entry name" value="NAD(P)-binding Rossmann-fold domains"/>
    <property type="match status" value="1"/>
</dbReference>
<keyword evidence="3" id="KW-0560">Oxidoreductase</keyword>
<name>A0A0C3FT04_PILCF</name>
<evidence type="ECO:0000313" key="5">
    <source>
        <dbReference type="Proteomes" id="UP000054166"/>
    </source>
</evidence>
<sequence length="185" mass="20120">MTIFNILAPSYATFYRHPRFASADDIVPDLTGKVAIVTGATAGLGLETALQLAKRRAKVYITGRSQIKGQAAVEMIRAVTGAGEEQVEFLQFDLADIKNTKSAAEKFLETSQPLHILVNNAGLLKPEFELTPRDKLESHVASSCAPGSFPRLFYTNTIVQSKSVTLSLPLLCYPPSDEQVRVHGS</sequence>
<keyword evidence="2" id="KW-0521">NADP</keyword>
<gene>
    <name evidence="4" type="ORF">PILCRDRAFT_272698</name>
</gene>
<dbReference type="PANTHER" id="PTHR24320">
    <property type="entry name" value="RETINOL DEHYDROGENASE"/>
    <property type="match status" value="1"/>
</dbReference>
<dbReference type="Proteomes" id="UP000054166">
    <property type="component" value="Unassembled WGS sequence"/>
</dbReference>
<evidence type="ECO:0000256" key="3">
    <source>
        <dbReference type="ARBA" id="ARBA00023002"/>
    </source>
</evidence>
<dbReference type="HOGENOM" id="CLU_1461846_0_0_1"/>
<dbReference type="InParanoid" id="A0A0C3FT04"/>
<organism evidence="4 5">
    <name type="scientific">Piloderma croceum (strain F 1598)</name>
    <dbReference type="NCBI Taxonomy" id="765440"/>
    <lineage>
        <taxon>Eukaryota</taxon>
        <taxon>Fungi</taxon>
        <taxon>Dikarya</taxon>
        <taxon>Basidiomycota</taxon>
        <taxon>Agaricomycotina</taxon>
        <taxon>Agaricomycetes</taxon>
        <taxon>Agaricomycetidae</taxon>
        <taxon>Atheliales</taxon>
        <taxon>Atheliaceae</taxon>
        <taxon>Piloderma</taxon>
    </lineage>
</organism>
<evidence type="ECO:0000256" key="1">
    <source>
        <dbReference type="ARBA" id="ARBA00006484"/>
    </source>
</evidence>
<dbReference type="PRINTS" id="PR00081">
    <property type="entry name" value="GDHRDH"/>
</dbReference>
<evidence type="ECO:0008006" key="6">
    <source>
        <dbReference type="Google" id="ProtNLM"/>
    </source>
</evidence>